<evidence type="ECO:0000313" key="3">
    <source>
        <dbReference type="Proteomes" id="UP000600101"/>
    </source>
</evidence>
<protein>
    <submittedName>
        <fullName evidence="2">Uncharacterized protein</fullName>
    </submittedName>
</protein>
<name>A0A9X0UGF4_9PROT</name>
<sequence length="254" mass="27294">MTRRQALAAYRPIRAGIQDVLRLAVKACTKADLTRALRQLLPGADAFPDDDQALEMLMDVALFEPNQRGRRAYDGFLAKGAAALDAPDRALAEAMAGARFSLFRVAGRHPAAGIWAEDLLAGDARLWLMDKGLEASAPEDAVFGMRLFDAGPFHAGFGIIVPVDEFTLSTARAAAERGNPLPFRQSLAATLYGDVLRETLPPDEELLDMLEDLLSRAEAAGARPSTPPAPPRSAPPGPAARRSPRPPALPRRRG</sequence>
<dbReference type="EMBL" id="JACOMF010000006">
    <property type="protein sequence ID" value="MBC4015265.1"/>
    <property type="molecule type" value="Genomic_DNA"/>
</dbReference>
<evidence type="ECO:0000313" key="2">
    <source>
        <dbReference type="EMBL" id="MBC4015265.1"/>
    </source>
</evidence>
<feature type="region of interest" description="Disordered" evidence="1">
    <location>
        <begin position="217"/>
        <end position="254"/>
    </location>
</feature>
<feature type="compositionally biased region" description="Pro residues" evidence="1">
    <location>
        <begin position="225"/>
        <end position="238"/>
    </location>
</feature>
<dbReference type="Proteomes" id="UP000600101">
    <property type="component" value="Unassembled WGS sequence"/>
</dbReference>
<dbReference type="InterPro" id="IPR058292">
    <property type="entry name" value="DUF7986"/>
</dbReference>
<comment type="caution">
    <text evidence="2">The sequence shown here is derived from an EMBL/GenBank/DDBJ whole genome shotgun (WGS) entry which is preliminary data.</text>
</comment>
<reference evidence="2" key="1">
    <citation type="submission" date="2020-08" db="EMBL/GenBank/DDBJ databases">
        <authorList>
            <person name="Hu Y."/>
            <person name="Nguyen S.V."/>
            <person name="Li F."/>
            <person name="Fanning S."/>
        </authorList>
    </citation>
    <scope>NUCLEOTIDE SEQUENCE</scope>
    <source>
        <strain evidence="2">SYSU D8009</strain>
    </source>
</reference>
<dbReference type="Pfam" id="PF25948">
    <property type="entry name" value="DUF7986"/>
    <property type="match status" value="1"/>
</dbReference>
<proteinExistence type="predicted"/>
<gene>
    <name evidence="2" type="ORF">H7965_07985</name>
</gene>
<dbReference type="RefSeq" id="WP_186770034.1">
    <property type="nucleotide sequence ID" value="NZ_JACOMF010000006.1"/>
</dbReference>
<dbReference type="AlphaFoldDB" id="A0A9X0UGF4"/>
<keyword evidence="3" id="KW-1185">Reference proteome</keyword>
<organism evidence="2 3">
    <name type="scientific">Siccirubricoccus deserti</name>
    <dbReference type="NCBI Taxonomy" id="2013562"/>
    <lineage>
        <taxon>Bacteria</taxon>
        <taxon>Pseudomonadati</taxon>
        <taxon>Pseudomonadota</taxon>
        <taxon>Alphaproteobacteria</taxon>
        <taxon>Acetobacterales</taxon>
        <taxon>Roseomonadaceae</taxon>
        <taxon>Siccirubricoccus</taxon>
    </lineage>
</organism>
<accession>A0A9X0UGF4</accession>
<feature type="compositionally biased region" description="Pro residues" evidence="1">
    <location>
        <begin position="245"/>
        <end position="254"/>
    </location>
</feature>
<evidence type="ECO:0000256" key="1">
    <source>
        <dbReference type="SAM" id="MobiDB-lite"/>
    </source>
</evidence>